<dbReference type="PANTHER" id="PTHR46527">
    <property type="entry name" value="NUCLEOPORIN-LIKE PROTEIN 2"/>
    <property type="match status" value="1"/>
</dbReference>
<sequence length="268" mass="30185">MTVCKYFLEGRCKFGSSCQFEHIRPYSGNQRYNNQDSRYNQSRNNDISSRIAYVNNSQNQINNKPYDERSVRMDLTKDRPIYQYSVYGPTKDEPNLIDGTDYSPEELRLQYYTIMGTFGNDISYLFESKGMGQSGVRDLEGRMQTQIDAILKDLRSALSKFESQTKQQQSSTFGSFGSAPQNSFGTYNANQPSTFGAPSGFGQTPNPIGFPSAVPAFGTPAFGGGSNQNQQQPGSMSFQGPTNNSQYSQRDWDMYKVPEMPPSQESRR</sequence>
<accession>A0A9N9FRJ8</accession>
<proteinExistence type="predicted"/>
<protein>
    <submittedName>
        <fullName evidence="9">705_t:CDS:1</fullName>
    </submittedName>
</protein>
<dbReference type="EMBL" id="CAJVPV010003420">
    <property type="protein sequence ID" value="CAG8551431.1"/>
    <property type="molecule type" value="Genomic_DNA"/>
</dbReference>
<evidence type="ECO:0000256" key="4">
    <source>
        <dbReference type="ARBA" id="ARBA00022833"/>
    </source>
</evidence>
<dbReference type="SMART" id="SM00356">
    <property type="entry name" value="ZnF_C3H1"/>
    <property type="match status" value="1"/>
</dbReference>
<evidence type="ECO:0000256" key="3">
    <source>
        <dbReference type="ARBA" id="ARBA00022771"/>
    </source>
</evidence>
<keyword evidence="10" id="KW-1185">Reference proteome</keyword>
<feature type="region of interest" description="Disordered" evidence="7">
    <location>
        <begin position="183"/>
        <end position="268"/>
    </location>
</feature>
<dbReference type="Proteomes" id="UP000789342">
    <property type="component" value="Unassembled WGS sequence"/>
</dbReference>
<gene>
    <name evidence="9" type="ORF">AMORRO_LOCUS5592</name>
</gene>
<keyword evidence="4 6" id="KW-0862">Zinc</keyword>
<reference evidence="9" key="1">
    <citation type="submission" date="2021-06" db="EMBL/GenBank/DDBJ databases">
        <authorList>
            <person name="Kallberg Y."/>
            <person name="Tangrot J."/>
            <person name="Rosling A."/>
        </authorList>
    </citation>
    <scope>NUCLEOTIDE SEQUENCE</scope>
    <source>
        <strain evidence="9">CL551</strain>
    </source>
</reference>
<dbReference type="AlphaFoldDB" id="A0A9N9FRJ8"/>
<dbReference type="InterPro" id="IPR036855">
    <property type="entry name" value="Znf_CCCH_sf"/>
</dbReference>
<feature type="zinc finger region" description="C3H1-type" evidence="6">
    <location>
        <begin position="1"/>
        <end position="25"/>
    </location>
</feature>
<comment type="caution">
    <text evidence="9">The sequence shown here is derived from an EMBL/GenBank/DDBJ whole genome shotgun (WGS) entry which is preliminary data.</text>
</comment>
<dbReference type="PROSITE" id="PS50103">
    <property type="entry name" value="ZF_C3H1"/>
    <property type="match status" value="1"/>
</dbReference>
<evidence type="ECO:0000256" key="2">
    <source>
        <dbReference type="ARBA" id="ARBA00022723"/>
    </source>
</evidence>
<keyword evidence="3 6" id="KW-0863">Zinc-finger</keyword>
<feature type="domain" description="C3H1-type" evidence="8">
    <location>
        <begin position="1"/>
        <end position="25"/>
    </location>
</feature>
<dbReference type="InterPro" id="IPR041367">
    <property type="entry name" value="Znf-CCCH_4"/>
</dbReference>
<comment type="subcellular location">
    <subcellularLocation>
        <location evidence="1">Nucleus</location>
    </subcellularLocation>
</comment>
<keyword evidence="2 6" id="KW-0479">Metal-binding</keyword>
<keyword evidence="5" id="KW-0539">Nucleus</keyword>
<dbReference type="OrthoDB" id="20729at2759"/>
<dbReference type="InterPro" id="IPR051767">
    <property type="entry name" value="Nucleoporin_NUP42"/>
</dbReference>
<evidence type="ECO:0000256" key="6">
    <source>
        <dbReference type="PROSITE-ProRule" id="PRU00723"/>
    </source>
</evidence>
<dbReference type="SUPFAM" id="SSF90229">
    <property type="entry name" value="CCCH zinc finger"/>
    <property type="match status" value="1"/>
</dbReference>
<dbReference type="GO" id="GO:0008270">
    <property type="term" value="F:zinc ion binding"/>
    <property type="evidence" value="ECO:0007669"/>
    <property type="project" value="UniProtKB-KW"/>
</dbReference>
<name>A0A9N9FRJ8_9GLOM</name>
<organism evidence="9 10">
    <name type="scientific">Acaulospora morrowiae</name>
    <dbReference type="NCBI Taxonomy" id="94023"/>
    <lineage>
        <taxon>Eukaryota</taxon>
        <taxon>Fungi</taxon>
        <taxon>Fungi incertae sedis</taxon>
        <taxon>Mucoromycota</taxon>
        <taxon>Glomeromycotina</taxon>
        <taxon>Glomeromycetes</taxon>
        <taxon>Diversisporales</taxon>
        <taxon>Acaulosporaceae</taxon>
        <taxon>Acaulospora</taxon>
    </lineage>
</organism>
<evidence type="ECO:0000256" key="7">
    <source>
        <dbReference type="SAM" id="MobiDB-lite"/>
    </source>
</evidence>
<evidence type="ECO:0000259" key="8">
    <source>
        <dbReference type="PROSITE" id="PS50103"/>
    </source>
</evidence>
<dbReference type="InterPro" id="IPR000571">
    <property type="entry name" value="Znf_CCCH"/>
</dbReference>
<dbReference type="Gene3D" id="4.10.1000.10">
    <property type="entry name" value="Zinc finger, CCCH-type"/>
    <property type="match status" value="1"/>
</dbReference>
<feature type="compositionally biased region" description="Polar residues" evidence="7">
    <location>
        <begin position="183"/>
        <end position="206"/>
    </location>
</feature>
<evidence type="ECO:0000256" key="5">
    <source>
        <dbReference type="ARBA" id="ARBA00023242"/>
    </source>
</evidence>
<dbReference type="PANTHER" id="PTHR46527:SF1">
    <property type="entry name" value="NUCLEOPORIN NUP42"/>
    <property type="match status" value="1"/>
</dbReference>
<dbReference type="Pfam" id="PF18044">
    <property type="entry name" value="zf-CCCH_4"/>
    <property type="match status" value="1"/>
</dbReference>
<evidence type="ECO:0000313" key="10">
    <source>
        <dbReference type="Proteomes" id="UP000789342"/>
    </source>
</evidence>
<feature type="compositionally biased region" description="Polar residues" evidence="7">
    <location>
        <begin position="236"/>
        <end position="249"/>
    </location>
</feature>
<dbReference type="GO" id="GO:0005634">
    <property type="term" value="C:nucleus"/>
    <property type="evidence" value="ECO:0007669"/>
    <property type="project" value="UniProtKB-SubCell"/>
</dbReference>
<evidence type="ECO:0000313" key="9">
    <source>
        <dbReference type="EMBL" id="CAG8551431.1"/>
    </source>
</evidence>
<evidence type="ECO:0000256" key="1">
    <source>
        <dbReference type="ARBA" id="ARBA00004123"/>
    </source>
</evidence>